<evidence type="ECO:0000313" key="2">
    <source>
        <dbReference type="EMBL" id="RTR27060.1"/>
    </source>
</evidence>
<proteinExistence type="predicted"/>
<comment type="caution">
    <text evidence="2">The sequence shown here is derived from an EMBL/GenBank/DDBJ whole genome shotgun (WGS) entry which is preliminary data.</text>
</comment>
<gene>
    <name evidence="2" type="ORF">EJ104_07220</name>
</gene>
<sequence length="142" mass="14889">MTIWPALWTDPSVMTTLDPPALLSTLGVSLTVAALSGMRLRQQLPQTQRPHWTATLTDTLLGGLVGGLAAFALASGLPALNTAPGVLLCAAVGGSLGLNLAEFLRTKGMGVLLRWVLGQEETQVGRETAERGNAAEELPPRH</sequence>
<dbReference type="RefSeq" id="WP_126352082.1">
    <property type="nucleotide sequence ID" value="NZ_CP086380.1"/>
</dbReference>
<evidence type="ECO:0000313" key="3">
    <source>
        <dbReference type="Proteomes" id="UP000277766"/>
    </source>
</evidence>
<reference evidence="2 3" key="1">
    <citation type="submission" date="2018-12" db="EMBL/GenBank/DDBJ databases">
        <title>Deinococcus radiophilus ATCC 27603 genome sequencing and assembly.</title>
        <authorList>
            <person name="Maclea K.S."/>
            <person name="Maynard C.R."/>
        </authorList>
    </citation>
    <scope>NUCLEOTIDE SEQUENCE [LARGE SCALE GENOMIC DNA]</scope>
    <source>
        <strain evidence="2 3">ATCC 27603</strain>
    </source>
</reference>
<keyword evidence="1" id="KW-0812">Transmembrane</keyword>
<feature type="transmembrane region" description="Helical" evidence="1">
    <location>
        <begin position="20"/>
        <end position="38"/>
    </location>
</feature>
<dbReference type="EMBL" id="RXPE01000012">
    <property type="protein sequence ID" value="RTR27060.1"/>
    <property type="molecule type" value="Genomic_DNA"/>
</dbReference>
<keyword evidence="3" id="KW-1185">Reference proteome</keyword>
<dbReference type="AlphaFoldDB" id="A0A431VV73"/>
<dbReference type="Proteomes" id="UP000277766">
    <property type="component" value="Unassembled WGS sequence"/>
</dbReference>
<keyword evidence="1" id="KW-0472">Membrane</keyword>
<evidence type="ECO:0000256" key="1">
    <source>
        <dbReference type="SAM" id="Phobius"/>
    </source>
</evidence>
<organism evidence="2 3">
    <name type="scientific">Deinococcus radiophilus</name>
    <dbReference type="NCBI Taxonomy" id="32062"/>
    <lineage>
        <taxon>Bacteria</taxon>
        <taxon>Thermotogati</taxon>
        <taxon>Deinococcota</taxon>
        <taxon>Deinococci</taxon>
        <taxon>Deinococcales</taxon>
        <taxon>Deinococcaceae</taxon>
        <taxon>Deinococcus</taxon>
    </lineage>
</organism>
<feature type="transmembrane region" description="Helical" evidence="1">
    <location>
        <begin position="85"/>
        <end position="104"/>
    </location>
</feature>
<protein>
    <submittedName>
        <fullName evidence="2">Uncharacterized protein</fullName>
    </submittedName>
</protein>
<feature type="transmembrane region" description="Helical" evidence="1">
    <location>
        <begin position="59"/>
        <end position="79"/>
    </location>
</feature>
<accession>A0A431VV73</accession>
<keyword evidence="1" id="KW-1133">Transmembrane helix</keyword>
<name>A0A431VV73_9DEIO</name>